<dbReference type="GO" id="GO:0003714">
    <property type="term" value="F:transcription corepressor activity"/>
    <property type="evidence" value="ECO:0007669"/>
    <property type="project" value="TreeGrafter"/>
</dbReference>
<proteinExistence type="predicted"/>
<evidence type="ECO:0000313" key="13">
    <source>
        <dbReference type="EMBL" id="KAG6462105.1"/>
    </source>
</evidence>
<dbReference type="EMBL" id="JH668810">
    <property type="protein sequence ID" value="KAG6462105.1"/>
    <property type="molecule type" value="Genomic_DNA"/>
</dbReference>
<dbReference type="CDD" id="cd13150">
    <property type="entry name" value="DAXX_histone_binding"/>
    <property type="match status" value="1"/>
</dbReference>
<keyword evidence="14" id="KW-1185">Reference proteome</keyword>
<dbReference type="AlphaFoldDB" id="A0A921ZQ02"/>
<evidence type="ECO:0000313" key="14">
    <source>
        <dbReference type="Proteomes" id="UP000791440"/>
    </source>
</evidence>
<dbReference type="GO" id="GO:0005694">
    <property type="term" value="C:chromosome"/>
    <property type="evidence" value="ECO:0007669"/>
    <property type="project" value="UniProtKB-SubCell"/>
</dbReference>
<evidence type="ECO:0000256" key="10">
    <source>
        <dbReference type="SAM" id="Coils"/>
    </source>
</evidence>
<keyword evidence="9" id="KW-0539">Nucleus</keyword>
<keyword evidence="4" id="KW-0158">Chromosome</keyword>
<feature type="coiled-coil region" evidence="10">
    <location>
        <begin position="512"/>
        <end position="542"/>
    </location>
</feature>
<dbReference type="Gene3D" id="1.20.58.2170">
    <property type="match status" value="1"/>
</dbReference>
<organism evidence="13 14">
    <name type="scientific">Manduca sexta</name>
    <name type="common">Tobacco hawkmoth</name>
    <name type="synonym">Tobacco hornworm</name>
    <dbReference type="NCBI Taxonomy" id="7130"/>
    <lineage>
        <taxon>Eukaryota</taxon>
        <taxon>Metazoa</taxon>
        <taxon>Ecdysozoa</taxon>
        <taxon>Arthropoda</taxon>
        <taxon>Hexapoda</taxon>
        <taxon>Insecta</taxon>
        <taxon>Pterygota</taxon>
        <taxon>Neoptera</taxon>
        <taxon>Endopterygota</taxon>
        <taxon>Lepidoptera</taxon>
        <taxon>Glossata</taxon>
        <taxon>Ditrysia</taxon>
        <taxon>Bombycoidea</taxon>
        <taxon>Sphingidae</taxon>
        <taxon>Sphinginae</taxon>
        <taxon>Sphingini</taxon>
        <taxon>Manduca</taxon>
    </lineage>
</organism>
<evidence type="ECO:0000256" key="2">
    <source>
        <dbReference type="ARBA" id="ARBA00004286"/>
    </source>
</evidence>
<keyword evidence="8" id="KW-0143">Chaperone</keyword>
<dbReference type="PANTHER" id="PTHR12766:SF7">
    <property type="entry name" value="DEATH DOMAIN-ASSOCIATED PROTEIN 6"/>
    <property type="match status" value="1"/>
</dbReference>
<evidence type="ECO:0000256" key="11">
    <source>
        <dbReference type="SAM" id="MobiDB-lite"/>
    </source>
</evidence>
<evidence type="ECO:0000259" key="12">
    <source>
        <dbReference type="Pfam" id="PF20920"/>
    </source>
</evidence>
<feature type="compositionally biased region" description="Polar residues" evidence="11">
    <location>
        <begin position="776"/>
        <end position="785"/>
    </location>
</feature>
<accession>A0A921ZQ02</accession>
<evidence type="ECO:0000256" key="4">
    <source>
        <dbReference type="ARBA" id="ARBA00022454"/>
    </source>
</evidence>
<reference evidence="13" key="2">
    <citation type="submission" date="2020-12" db="EMBL/GenBank/DDBJ databases">
        <authorList>
            <person name="Kanost M."/>
        </authorList>
    </citation>
    <scope>NUCLEOTIDE SEQUENCE</scope>
</reference>
<sequence>MASEDVIELGSSDEEAEPASKKVKLNAMVHIPHRLSGVTIEPSKPNLPLLHKKLSGAPITIKKVSNINLSPLDDKRNRKPAFKQRPVVKQNIKPLKKPIPIKQGLNPLNVKMTNSQIAINKVPAVPMKEPIKISKLEGTSFSSLPSSITITKCIPTQKYPNVNIQNKINKNIKILPKVRKVPKVNVVHNPVASKSSVGDVLTVELDDDEQPSNHECTNGPQWYLRPEEQNQSEKIEMKNNTEPQSSKFIEITIEDSPVKAVNNTHQIGAEFAITIEDSPIKLTAHKKKSTNGSDEENKGAHKKSKTRKQLEYPKTVSNVNSTKNSVEIELEPLEVAMETVEANKNNAVQKDIMDNNLQLNSSQINSVPKNSAKTIDSKELEIPCLKTDNQTNRDTEFHPVYQNFIDLCFKLENSDDMKKIVEKKIKGYYRQVPKEYTESEEFIDMVSTKITSMKAGPERMYLYIKDVVDELNFKRKTFKPKVVTNQETNDKEAEKFFYGEESEFDSKRQRQIRKLEKTLKKLHRAIQKLEEQEVDFDDEEDSVYLLTERYKERMIRVHAKFCQLTNTKMPSEPRIHIEARPGQPSGPAKRLEKMINKKVPIGTPLPFPDFHDVLKCVREANEEDKLRWNEADIMDEARDLFMRCGRKLQRRRQENEWRLAASRISVELDPAADNDELKKKLDQNKILAVKKETEVFNKYADKQNLMKLEAVEIEDKEAEESPAGSDDDDVHEDDVSLENKEKRKERLKRLLQEKFTKDNEKDENKQIRSPKEETQLDNGIQNENCSNIKIKSVESLSETVTIDDKVQTLSDDSTKVNSDMDELHLLQKLYSESEANDSSVNSSDSGSFIAISDSLDSSSDNKKQPNEDVISIENSSYSEPEGSDVENVVKTNPAKCPVLETIEETFPSDTKCTTLAEKKIDKTNNDEYSESIENILLASSDEECGASKKKNDNKDVCVDVNNDTLSMAQDVQELNSIQVGIDISETKENSLVMKKQSNNTSTKENIDQAVASNSLKEVEISHEKIKSNAPVLIGNNINNCEETNITSTLDNNIVTADLTTSGSVKKIQDNKKLNTEYDSVEQIVGSSTEAMEVVTTTSTSEI</sequence>
<comment type="subcellular location">
    <subcellularLocation>
        <location evidence="2">Chromosome</location>
    </subcellularLocation>
    <subcellularLocation>
        <location evidence="3">Cytoplasm</location>
    </subcellularLocation>
    <subcellularLocation>
        <location evidence="1">Nucleus</location>
    </subcellularLocation>
</comment>
<evidence type="ECO:0000256" key="8">
    <source>
        <dbReference type="ARBA" id="ARBA00023186"/>
    </source>
</evidence>
<comment type="caution">
    <text evidence="13">The sequence shown here is derived from an EMBL/GenBank/DDBJ whole genome shotgun (WGS) entry which is preliminary data.</text>
</comment>
<dbReference type="Pfam" id="PF20920">
    <property type="entry name" value="DAXX_hist_bd"/>
    <property type="match status" value="1"/>
</dbReference>
<evidence type="ECO:0000256" key="5">
    <source>
        <dbReference type="ARBA" id="ARBA00022490"/>
    </source>
</evidence>
<dbReference type="GO" id="GO:0003713">
    <property type="term" value="F:transcription coactivator activity"/>
    <property type="evidence" value="ECO:0007669"/>
    <property type="project" value="TreeGrafter"/>
</dbReference>
<dbReference type="GO" id="GO:0042393">
    <property type="term" value="F:histone binding"/>
    <property type="evidence" value="ECO:0007669"/>
    <property type="project" value="InterPro"/>
</dbReference>
<dbReference type="InterPro" id="IPR038298">
    <property type="entry name" value="Daxx_N_sf"/>
</dbReference>
<reference evidence="13" key="1">
    <citation type="journal article" date="2016" name="Insect Biochem. Mol. Biol.">
        <title>Multifaceted biological insights from a draft genome sequence of the tobacco hornworm moth, Manduca sexta.</title>
        <authorList>
            <person name="Kanost M.R."/>
            <person name="Arrese E.L."/>
            <person name="Cao X."/>
            <person name="Chen Y.R."/>
            <person name="Chellapilla S."/>
            <person name="Goldsmith M.R."/>
            <person name="Grosse-Wilde E."/>
            <person name="Heckel D.G."/>
            <person name="Herndon N."/>
            <person name="Jiang H."/>
            <person name="Papanicolaou A."/>
            <person name="Qu J."/>
            <person name="Soulages J.L."/>
            <person name="Vogel H."/>
            <person name="Walters J."/>
            <person name="Waterhouse R.M."/>
            <person name="Ahn S.J."/>
            <person name="Almeida F.C."/>
            <person name="An C."/>
            <person name="Aqrawi P."/>
            <person name="Bretschneider A."/>
            <person name="Bryant W.B."/>
            <person name="Bucks S."/>
            <person name="Chao H."/>
            <person name="Chevignon G."/>
            <person name="Christen J.M."/>
            <person name="Clarke D.F."/>
            <person name="Dittmer N.T."/>
            <person name="Ferguson L.C.F."/>
            <person name="Garavelou S."/>
            <person name="Gordon K.H.J."/>
            <person name="Gunaratna R.T."/>
            <person name="Han Y."/>
            <person name="Hauser F."/>
            <person name="He Y."/>
            <person name="Heidel-Fischer H."/>
            <person name="Hirsh A."/>
            <person name="Hu Y."/>
            <person name="Jiang H."/>
            <person name="Kalra D."/>
            <person name="Klinner C."/>
            <person name="Konig C."/>
            <person name="Kovar C."/>
            <person name="Kroll A.R."/>
            <person name="Kuwar S.S."/>
            <person name="Lee S.L."/>
            <person name="Lehman R."/>
            <person name="Li K."/>
            <person name="Li Z."/>
            <person name="Liang H."/>
            <person name="Lovelace S."/>
            <person name="Lu Z."/>
            <person name="Mansfield J.H."/>
            <person name="McCulloch K.J."/>
            <person name="Mathew T."/>
            <person name="Morton B."/>
            <person name="Muzny D.M."/>
            <person name="Neunemann D."/>
            <person name="Ongeri F."/>
            <person name="Pauchet Y."/>
            <person name="Pu L.L."/>
            <person name="Pyrousis I."/>
            <person name="Rao X.J."/>
            <person name="Redding A."/>
            <person name="Roesel C."/>
            <person name="Sanchez-Gracia A."/>
            <person name="Schaack S."/>
            <person name="Shukla A."/>
            <person name="Tetreau G."/>
            <person name="Wang Y."/>
            <person name="Xiong G.H."/>
            <person name="Traut W."/>
            <person name="Walsh T.K."/>
            <person name="Worley K.C."/>
            <person name="Wu D."/>
            <person name="Wu W."/>
            <person name="Wu Y.Q."/>
            <person name="Zhang X."/>
            <person name="Zou Z."/>
            <person name="Zucker H."/>
            <person name="Briscoe A.D."/>
            <person name="Burmester T."/>
            <person name="Clem R.J."/>
            <person name="Feyereisen R."/>
            <person name="Grimmelikhuijzen C.J.P."/>
            <person name="Hamodrakas S.J."/>
            <person name="Hansson B.S."/>
            <person name="Huguet E."/>
            <person name="Jermiin L.S."/>
            <person name="Lan Q."/>
            <person name="Lehman H.K."/>
            <person name="Lorenzen M."/>
            <person name="Merzendorfer H."/>
            <person name="Michalopoulos I."/>
            <person name="Morton D.B."/>
            <person name="Muthukrishnan S."/>
            <person name="Oakeshott J.G."/>
            <person name="Palmer W."/>
            <person name="Park Y."/>
            <person name="Passarelli A.L."/>
            <person name="Rozas J."/>
            <person name="Schwartz L.M."/>
            <person name="Smith W."/>
            <person name="Southgate A."/>
            <person name="Vilcinskas A."/>
            <person name="Vogt R."/>
            <person name="Wang P."/>
            <person name="Werren J."/>
            <person name="Yu X.Q."/>
            <person name="Zhou J.J."/>
            <person name="Brown S.J."/>
            <person name="Scherer S.E."/>
            <person name="Richards S."/>
            <person name="Blissard G.W."/>
        </authorList>
    </citation>
    <scope>NUCLEOTIDE SEQUENCE</scope>
</reference>
<dbReference type="Gene3D" id="1.10.8.810">
    <property type="entry name" value="Daxx helical bundle domain"/>
    <property type="match status" value="1"/>
</dbReference>
<feature type="compositionally biased region" description="Acidic residues" evidence="11">
    <location>
        <begin position="1"/>
        <end position="17"/>
    </location>
</feature>
<dbReference type="GO" id="GO:0050681">
    <property type="term" value="F:nuclear androgen receptor binding"/>
    <property type="evidence" value="ECO:0007669"/>
    <property type="project" value="TreeGrafter"/>
</dbReference>
<evidence type="ECO:0000256" key="7">
    <source>
        <dbReference type="ARBA" id="ARBA00023054"/>
    </source>
</evidence>
<dbReference type="GO" id="GO:0006915">
    <property type="term" value="P:apoptotic process"/>
    <property type="evidence" value="ECO:0007669"/>
    <property type="project" value="UniProtKB-KW"/>
</dbReference>
<evidence type="ECO:0000256" key="9">
    <source>
        <dbReference type="ARBA" id="ARBA00023242"/>
    </source>
</evidence>
<dbReference type="GO" id="GO:0016605">
    <property type="term" value="C:PML body"/>
    <property type="evidence" value="ECO:0007669"/>
    <property type="project" value="TreeGrafter"/>
</dbReference>
<gene>
    <name evidence="13" type="ORF">O3G_MSEX013052</name>
</gene>
<feature type="compositionally biased region" description="Basic and acidic residues" evidence="11">
    <location>
        <begin position="733"/>
        <end position="774"/>
    </location>
</feature>
<feature type="region of interest" description="Disordered" evidence="11">
    <location>
        <begin position="285"/>
        <end position="318"/>
    </location>
</feature>
<evidence type="ECO:0000256" key="3">
    <source>
        <dbReference type="ARBA" id="ARBA00004496"/>
    </source>
</evidence>
<keyword evidence="6" id="KW-0053">Apoptosis</keyword>
<dbReference type="InterPro" id="IPR046378">
    <property type="entry name" value="DAXX_histone-bd"/>
</dbReference>
<dbReference type="InterPro" id="IPR046426">
    <property type="entry name" value="DAXX_histone-bd_sf"/>
</dbReference>
<feature type="domain" description="Daxx histone-binding" evidence="12">
    <location>
        <begin position="620"/>
        <end position="700"/>
    </location>
</feature>
<feature type="region of interest" description="Disordered" evidence="11">
    <location>
        <begin position="714"/>
        <end position="785"/>
    </location>
</feature>
<evidence type="ECO:0000256" key="6">
    <source>
        <dbReference type="ARBA" id="ARBA00022703"/>
    </source>
</evidence>
<dbReference type="GO" id="GO:0005737">
    <property type="term" value="C:cytoplasm"/>
    <property type="evidence" value="ECO:0007669"/>
    <property type="project" value="UniProtKB-SubCell"/>
</dbReference>
<keyword evidence="5" id="KW-0963">Cytoplasm</keyword>
<dbReference type="Proteomes" id="UP000791440">
    <property type="component" value="Unassembled WGS sequence"/>
</dbReference>
<protein>
    <recommendedName>
        <fullName evidence="12">Daxx histone-binding domain-containing protein</fullName>
    </recommendedName>
</protein>
<evidence type="ECO:0000256" key="1">
    <source>
        <dbReference type="ARBA" id="ARBA00004123"/>
    </source>
</evidence>
<feature type="region of interest" description="Disordered" evidence="11">
    <location>
        <begin position="1"/>
        <end position="21"/>
    </location>
</feature>
<feature type="compositionally biased region" description="Acidic residues" evidence="11">
    <location>
        <begin position="714"/>
        <end position="732"/>
    </location>
</feature>
<name>A0A921ZQ02_MANSE</name>
<keyword evidence="7 10" id="KW-0175">Coiled coil</keyword>
<dbReference type="PANTHER" id="PTHR12766">
    <property type="entry name" value="DEATH DOMAIN-ASSOCIATED PROTEIN 6 DAXX"/>
    <property type="match status" value="1"/>
</dbReference>